<gene>
    <name evidence="3" type="ORF">EV188_104647</name>
</gene>
<dbReference type="InterPro" id="IPR019099">
    <property type="entry name" value="Uncharacterised_PGPGW_TM"/>
</dbReference>
<reference evidence="3 4" key="1">
    <citation type="submission" date="2019-03" db="EMBL/GenBank/DDBJ databases">
        <title>Genomic Encyclopedia of Type Strains, Phase IV (KMG-IV): sequencing the most valuable type-strain genomes for metagenomic binning, comparative biology and taxonomic classification.</title>
        <authorList>
            <person name="Goeker M."/>
        </authorList>
    </citation>
    <scope>NUCLEOTIDE SEQUENCE [LARGE SCALE GENOMIC DNA]</scope>
    <source>
        <strain evidence="3 4">DSM 45775</strain>
    </source>
</reference>
<dbReference type="Pfam" id="PF09656">
    <property type="entry name" value="PGPGW"/>
    <property type="match status" value="1"/>
</dbReference>
<feature type="compositionally biased region" description="Acidic residues" evidence="1">
    <location>
        <begin position="1"/>
        <end position="13"/>
    </location>
</feature>
<keyword evidence="2 3" id="KW-0812">Transmembrane</keyword>
<organism evidence="3 4">
    <name type="scientific">Actinomycetospora succinea</name>
    <dbReference type="NCBI Taxonomy" id="663603"/>
    <lineage>
        <taxon>Bacteria</taxon>
        <taxon>Bacillati</taxon>
        <taxon>Actinomycetota</taxon>
        <taxon>Actinomycetes</taxon>
        <taxon>Pseudonocardiales</taxon>
        <taxon>Pseudonocardiaceae</taxon>
        <taxon>Actinomycetospora</taxon>
    </lineage>
</organism>
<feature type="region of interest" description="Disordered" evidence="1">
    <location>
        <begin position="1"/>
        <end position="21"/>
    </location>
</feature>
<keyword evidence="2" id="KW-1133">Transmembrane helix</keyword>
<dbReference type="RefSeq" id="WP_133827677.1">
    <property type="nucleotide sequence ID" value="NZ_BAABHR010000033.1"/>
</dbReference>
<evidence type="ECO:0000256" key="1">
    <source>
        <dbReference type="SAM" id="MobiDB-lite"/>
    </source>
</evidence>
<accession>A0A4R6VEG3</accession>
<sequence length="153" mass="16602">MVRVDTDDDDVTDPETTAADIDDDALGEPAAVPRGGLRHRLRTNPSTRQVYRVVVFTVGLLCIAAGFALSVLPGPLTIPPVLLGLWVWSTEFGWAQRLFERFKVKGRQAWDHAKRHPISSTAITVGGIVAVVVGIWAIQHFQLVAVVRGAVGL</sequence>
<dbReference type="AlphaFoldDB" id="A0A4R6VEG3"/>
<evidence type="ECO:0000313" key="4">
    <source>
        <dbReference type="Proteomes" id="UP000295705"/>
    </source>
</evidence>
<feature type="transmembrane region" description="Helical" evidence="2">
    <location>
        <begin position="78"/>
        <end position="95"/>
    </location>
</feature>
<evidence type="ECO:0000313" key="3">
    <source>
        <dbReference type="EMBL" id="TDQ58898.1"/>
    </source>
</evidence>
<dbReference type="Proteomes" id="UP000295705">
    <property type="component" value="Unassembled WGS sequence"/>
</dbReference>
<feature type="transmembrane region" description="Helical" evidence="2">
    <location>
        <begin position="116"/>
        <end position="138"/>
    </location>
</feature>
<keyword evidence="2" id="KW-0472">Membrane</keyword>
<keyword evidence="4" id="KW-1185">Reference proteome</keyword>
<feature type="transmembrane region" description="Helical" evidence="2">
    <location>
        <begin position="50"/>
        <end position="72"/>
    </location>
</feature>
<dbReference type="EMBL" id="SNYO01000004">
    <property type="protein sequence ID" value="TDQ58898.1"/>
    <property type="molecule type" value="Genomic_DNA"/>
</dbReference>
<dbReference type="OrthoDB" id="3295542at2"/>
<evidence type="ECO:0000256" key="2">
    <source>
        <dbReference type="SAM" id="Phobius"/>
    </source>
</evidence>
<comment type="caution">
    <text evidence="3">The sequence shown here is derived from an EMBL/GenBank/DDBJ whole genome shotgun (WGS) entry which is preliminary data.</text>
</comment>
<protein>
    <submittedName>
        <fullName evidence="3">Putative transmembrane protein PGPGW</fullName>
    </submittedName>
</protein>
<name>A0A4R6VEG3_9PSEU</name>
<proteinExistence type="predicted"/>